<evidence type="ECO:0000313" key="3">
    <source>
        <dbReference type="EMBL" id="QDU63747.1"/>
    </source>
</evidence>
<organism evidence="3 4">
    <name type="scientific">Kolteria novifilia</name>
    <dbReference type="NCBI Taxonomy" id="2527975"/>
    <lineage>
        <taxon>Bacteria</taxon>
        <taxon>Pseudomonadati</taxon>
        <taxon>Planctomycetota</taxon>
        <taxon>Planctomycetia</taxon>
        <taxon>Kolteriales</taxon>
        <taxon>Kolteriaceae</taxon>
        <taxon>Kolteria</taxon>
    </lineage>
</organism>
<dbReference type="Proteomes" id="UP000317093">
    <property type="component" value="Chromosome"/>
</dbReference>
<proteinExistence type="predicted"/>
<protein>
    <recommendedName>
        <fullName evidence="5">Secretin/TonB short N-terminal domain-containing protein</fullName>
    </recommendedName>
</protein>
<evidence type="ECO:0008006" key="5">
    <source>
        <dbReference type="Google" id="ProtNLM"/>
    </source>
</evidence>
<evidence type="ECO:0000256" key="2">
    <source>
        <dbReference type="SAM" id="SignalP"/>
    </source>
</evidence>
<dbReference type="RefSeq" id="WP_145261448.1">
    <property type="nucleotide sequence ID" value="NZ_CP036279.1"/>
</dbReference>
<name>A0A518B9Y6_9BACT</name>
<keyword evidence="4" id="KW-1185">Reference proteome</keyword>
<feature type="region of interest" description="Disordered" evidence="1">
    <location>
        <begin position="216"/>
        <end position="261"/>
    </location>
</feature>
<keyword evidence="2" id="KW-0732">Signal</keyword>
<evidence type="ECO:0000313" key="4">
    <source>
        <dbReference type="Proteomes" id="UP000317093"/>
    </source>
</evidence>
<sequence length="374" mass="40880" precursor="true">MIASLKSASLSQAALVALLALWPAQGYGEEAEKPGRCPLSSCSSCPSCCPASKLVEATKGYWKQISECACFVQVQVTERKQAPTVDAKPEAPSAAPQEIVLDAELVKDGPVAIAMGDKGYVLLQRSAEDETLILARPLADASQLPPGVIMVTVEKPTQRIVRKPHWDAAKEPGRLPSSLGEAKADRQLADWQREQTKQSPPWLEAMLESTRKLVEETTHESQKPTGDVIRPEQKPEPTDGAAHKQMSFVPRKSASRPAQEPHRTLFATGASRAEWSTIANRKISCDFKGASLEDVALFFHHTTGMTIHFDVPDDAIAFHVYCRDKTVEETLRLVLGSAGLSYVVIDGELTIDTPSTTRDVMRRLSLPAESFWTP</sequence>
<evidence type="ECO:0000256" key="1">
    <source>
        <dbReference type="SAM" id="MobiDB-lite"/>
    </source>
</evidence>
<dbReference type="KEGG" id="knv:Pan216_46280"/>
<dbReference type="AlphaFoldDB" id="A0A518B9Y6"/>
<dbReference type="EMBL" id="CP036279">
    <property type="protein sequence ID" value="QDU63747.1"/>
    <property type="molecule type" value="Genomic_DNA"/>
</dbReference>
<reference evidence="3 4" key="1">
    <citation type="submission" date="2019-02" db="EMBL/GenBank/DDBJ databases">
        <title>Deep-cultivation of Planctomycetes and their phenomic and genomic characterization uncovers novel biology.</title>
        <authorList>
            <person name="Wiegand S."/>
            <person name="Jogler M."/>
            <person name="Boedeker C."/>
            <person name="Pinto D."/>
            <person name="Vollmers J."/>
            <person name="Rivas-Marin E."/>
            <person name="Kohn T."/>
            <person name="Peeters S.H."/>
            <person name="Heuer A."/>
            <person name="Rast P."/>
            <person name="Oberbeckmann S."/>
            <person name="Bunk B."/>
            <person name="Jeske O."/>
            <person name="Meyerdierks A."/>
            <person name="Storesund J.E."/>
            <person name="Kallscheuer N."/>
            <person name="Luecker S."/>
            <person name="Lage O.M."/>
            <person name="Pohl T."/>
            <person name="Merkel B.J."/>
            <person name="Hornburger P."/>
            <person name="Mueller R.-W."/>
            <person name="Bruemmer F."/>
            <person name="Labrenz M."/>
            <person name="Spormann A.M."/>
            <person name="Op den Camp H."/>
            <person name="Overmann J."/>
            <person name="Amann R."/>
            <person name="Jetten M.S.M."/>
            <person name="Mascher T."/>
            <person name="Medema M.H."/>
            <person name="Devos D.P."/>
            <person name="Kaster A.-K."/>
            <person name="Ovreas L."/>
            <person name="Rohde M."/>
            <person name="Galperin M.Y."/>
            <person name="Jogler C."/>
        </authorList>
    </citation>
    <scope>NUCLEOTIDE SEQUENCE [LARGE SCALE GENOMIC DNA]</scope>
    <source>
        <strain evidence="3 4">Pan216</strain>
    </source>
</reference>
<accession>A0A518B9Y6</accession>
<gene>
    <name evidence="3" type="ORF">Pan216_46280</name>
</gene>
<feature type="chain" id="PRO_5021794328" description="Secretin/TonB short N-terminal domain-containing protein" evidence="2">
    <location>
        <begin position="29"/>
        <end position="374"/>
    </location>
</feature>
<feature type="signal peptide" evidence="2">
    <location>
        <begin position="1"/>
        <end position="28"/>
    </location>
</feature>